<feature type="transmembrane region" description="Helical" evidence="1">
    <location>
        <begin position="219"/>
        <end position="239"/>
    </location>
</feature>
<feature type="transmembrane region" description="Helical" evidence="1">
    <location>
        <begin position="33"/>
        <end position="53"/>
    </location>
</feature>
<dbReference type="AlphaFoldDB" id="A0A7V8NUL8"/>
<sequence length="302" mass="33026">MAATLGPKGTSERFGSLALLDDAVRLLRRASPAALACHPIGSLPLAFSLVAAWNMAADPHTTAAAWARGAIVPVLMLAWMNCWRAVYAAKLWEELCGSPIVRWTPVRITRLAAIECWFGTAKLIVLPLAALVQFPLAETVAVYRYLPILATQTDLGPRQMVTRARQLAARNRAQGWAILPILLFLQVVVDVNLAIVLAVLPQLVRILTGYESAFSRSGIYFVSNPFFLVLVLVVSWMSFDPFVQAVYTVRYFRAESVETGQDLRTGLRRLRAPALAAGSSDWVVSAGPDGNYPADELSLIHI</sequence>
<keyword evidence="1" id="KW-1133">Transmembrane helix</keyword>
<evidence type="ECO:0000313" key="2">
    <source>
        <dbReference type="EMBL" id="MBA0087651.1"/>
    </source>
</evidence>
<gene>
    <name evidence="2" type="ORF">HRJ53_21920</name>
</gene>
<feature type="transmembrane region" description="Helical" evidence="1">
    <location>
        <begin position="65"/>
        <end position="83"/>
    </location>
</feature>
<comment type="caution">
    <text evidence="2">The sequence shown here is derived from an EMBL/GenBank/DDBJ whole genome shotgun (WGS) entry which is preliminary data.</text>
</comment>
<evidence type="ECO:0000313" key="3">
    <source>
        <dbReference type="Proteomes" id="UP000567293"/>
    </source>
</evidence>
<evidence type="ECO:0000256" key="1">
    <source>
        <dbReference type="SAM" id="Phobius"/>
    </source>
</evidence>
<protein>
    <submittedName>
        <fullName evidence="2">Uncharacterized protein</fullName>
    </submittedName>
</protein>
<dbReference type="Proteomes" id="UP000567293">
    <property type="component" value="Unassembled WGS sequence"/>
</dbReference>
<keyword evidence="3" id="KW-1185">Reference proteome</keyword>
<dbReference type="EMBL" id="JACDQQ010002113">
    <property type="protein sequence ID" value="MBA0087651.1"/>
    <property type="molecule type" value="Genomic_DNA"/>
</dbReference>
<accession>A0A7V8NUL8</accession>
<keyword evidence="1" id="KW-0472">Membrane</keyword>
<reference evidence="2" key="1">
    <citation type="submission" date="2020-06" db="EMBL/GenBank/DDBJ databases">
        <title>Legume-microbial interactions unlock mineral nutrients during tropical forest succession.</title>
        <authorList>
            <person name="Epihov D.Z."/>
        </authorList>
    </citation>
    <scope>NUCLEOTIDE SEQUENCE [LARGE SCALE GENOMIC DNA]</scope>
    <source>
        <strain evidence="2">Pan2503</strain>
    </source>
</reference>
<feature type="transmembrane region" description="Helical" evidence="1">
    <location>
        <begin position="175"/>
        <end position="199"/>
    </location>
</feature>
<feature type="non-terminal residue" evidence="2">
    <location>
        <position position="302"/>
    </location>
</feature>
<name>A0A7V8NUL8_9BACT</name>
<organism evidence="2 3">
    <name type="scientific">Candidatus Acidiferrum panamense</name>
    <dbReference type="NCBI Taxonomy" id="2741543"/>
    <lineage>
        <taxon>Bacteria</taxon>
        <taxon>Pseudomonadati</taxon>
        <taxon>Acidobacteriota</taxon>
        <taxon>Terriglobia</taxon>
        <taxon>Candidatus Acidiferrales</taxon>
        <taxon>Candidatus Acidiferrum</taxon>
    </lineage>
</organism>
<keyword evidence="1" id="KW-0812">Transmembrane</keyword>
<proteinExistence type="predicted"/>